<dbReference type="Proteomes" id="UP000789901">
    <property type="component" value="Unassembled WGS sequence"/>
</dbReference>
<keyword evidence="2" id="KW-1185">Reference proteome</keyword>
<organism evidence="1 2">
    <name type="scientific">Gigaspora margarita</name>
    <dbReference type="NCBI Taxonomy" id="4874"/>
    <lineage>
        <taxon>Eukaryota</taxon>
        <taxon>Fungi</taxon>
        <taxon>Fungi incertae sedis</taxon>
        <taxon>Mucoromycota</taxon>
        <taxon>Glomeromycotina</taxon>
        <taxon>Glomeromycetes</taxon>
        <taxon>Diversisporales</taxon>
        <taxon>Gigasporaceae</taxon>
        <taxon>Gigaspora</taxon>
    </lineage>
</organism>
<evidence type="ECO:0000313" key="2">
    <source>
        <dbReference type="Proteomes" id="UP000789901"/>
    </source>
</evidence>
<accession>A0ABN7V903</accession>
<proteinExistence type="predicted"/>
<gene>
    <name evidence="1" type="ORF">GMARGA_LOCUS15552</name>
</gene>
<protein>
    <submittedName>
        <fullName evidence="1">15549_t:CDS:1</fullName>
    </submittedName>
</protein>
<reference evidence="1 2" key="1">
    <citation type="submission" date="2021-06" db="EMBL/GenBank/DDBJ databases">
        <authorList>
            <person name="Kallberg Y."/>
            <person name="Tangrot J."/>
            <person name="Rosling A."/>
        </authorList>
    </citation>
    <scope>NUCLEOTIDE SEQUENCE [LARGE SCALE GENOMIC DNA]</scope>
    <source>
        <strain evidence="1 2">120-4 pot B 10/14</strain>
    </source>
</reference>
<evidence type="ECO:0000313" key="1">
    <source>
        <dbReference type="EMBL" id="CAG8742666.1"/>
    </source>
</evidence>
<sequence>KYINIFTPLRWKCSKDHEWDAPLNRIKYKNTWCPVYTGQHSFHLEIAKKIAINRGRLYLSIQCTATKELLEWRCSKGHECILEDAKQVAYNRNGSCLSKNFINNRLALLWKCVKGHIWYATLNAIISKYLGPQSKLYRLEFLKTPEHPIKLELDIYYPDYGFAIEVQVI</sequence>
<dbReference type="EMBL" id="CAJVQB010010762">
    <property type="protein sequence ID" value="CAG8742666.1"/>
    <property type="molecule type" value="Genomic_DNA"/>
</dbReference>
<feature type="non-terminal residue" evidence="1">
    <location>
        <position position="1"/>
    </location>
</feature>
<name>A0ABN7V903_GIGMA</name>
<comment type="caution">
    <text evidence="1">The sequence shown here is derived from an EMBL/GenBank/DDBJ whole genome shotgun (WGS) entry which is preliminary data.</text>
</comment>